<evidence type="ECO:0000313" key="2">
    <source>
        <dbReference type="EMBL" id="SCZ98493.1"/>
    </source>
</evidence>
<dbReference type="EMBL" id="FMWP01000096">
    <property type="protein sequence ID" value="SCZ98493.1"/>
    <property type="molecule type" value="Genomic_DNA"/>
</dbReference>
<evidence type="ECO:0000256" key="1">
    <source>
        <dbReference type="SAM" id="SignalP"/>
    </source>
</evidence>
<feature type="signal peptide" evidence="1">
    <location>
        <begin position="1"/>
        <end position="21"/>
    </location>
</feature>
<protein>
    <submittedName>
        <fullName evidence="2">BZ3500_MvSof-1268-A1-R1_Chr3-1g05420 protein</fullName>
    </submittedName>
</protein>
<dbReference type="Proteomes" id="UP000249723">
    <property type="component" value="Unassembled WGS sequence"/>
</dbReference>
<keyword evidence="1" id="KW-0732">Signal</keyword>
<gene>
    <name evidence="2" type="ORF">BZ3500_MVSOF-1268-A1-R1_CHR3-1G05420</name>
</gene>
<keyword evidence="3" id="KW-1185">Reference proteome</keyword>
<reference evidence="3" key="1">
    <citation type="submission" date="2016-10" db="EMBL/GenBank/DDBJ databases">
        <authorList>
            <person name="Jeantristanb JTB J.-T."/>
            <person name="Ricardo R."/>
        </authorList>
    </citation>
    <scope>NUCLEOTIDE SEQUENCE [LARGE SCALE GENOMIC DNA]</scope>
</reference>
<name>A0A2X0LCL4_9BASI</name>
<dbReference type="OrthoDB" id="10262962at2759"/>
<proteinExistence type="predicted"/>
<dbReference type="AlphaFoldDB" id="A0A2X0LCL4"/>
<dbReference type="PANTHER" id="PTHR11567">
    <property type="entry name" value="ACID PHOSPHATASE-RELATED"/>
    <property type="match status" value="1"/>
</dbReference>
<dbReference type="Gene3D" id="3.40.50.1240">
    <property type="entry name" value="Phosphoglycerate mutase-like"/>
    <property type="match status" value="1"/>
</dbReference>
<evidence type="ECO:0000313" key="3">
    <source>
        <dbReference type="Proteomes" id="UP000249723"/>
    </source>
</evidence>
<sequence>MVFQFIKTVGTLSSLVALAQAGPSYSAPYFLPSIDSNANLTTVFSATGAPGIFNSSTTPDNIYGTYNWCNMPHARKTEYVKPGNGWSLQYVEVVQRHHKRTPYSSNLWPVENGNWTCPGNHLAMGLAPTSAAQPNAPVSWNVYQDSNNPFTTPTGATSGFVGSDCQFPQITDQGLTDSFTHGSDLAGVYRDMLGFLPKQLDPTKHTFRVTNNVITSEVLGGLVMGLFPTTPASGIAAAVQNSASDSLEPTISCPYANTILATYLSSSNSTWTNHLQKASSLYSRLDAVSGVDPNNGGWHQSFDHYYDNLSAKLCHGKPMGCKVGDPSTCVNSADAETVFRIGQYEYFYKFRSAPQSATYSTLLIAAFLQELRSHLQAGVQGGYRHNVAHDGSMSLLLGAFQVDKMVWPGMGSELIFELYNNKYDRQAIRILWGGKPLVTSGPLGTIDMVDVRRFYQYLSDQLPTNLVTACAN</sequence>
<feature type="chain" id="PRO_5030060195" evidence="1">
    <location>
        <begin position="22"/>
        <end position="472"/>
    </location>
</feature>
<dbReference type="PANTHER" id="PTHR11567:SF195">
    <property type="entry name" value="ACID PHOSPHATASE, PUTATIVE (AFU_ORTHOLOGUE AFUA_3G14570)-RELATED"/>
    <property type="match status" value="1"/>
</dbReference>
<dbReference type="SUPFAM" id="SSF53254">
    <property type="entry name" value="Phosphoglycerate mutase-like"/>
    <property type="match status" value="1"/>
</dbReference>
<organism evidence="2 3">
    <name type="scientific">Microbotryum saponariae</name>
    <dbReference type="NCBI Taxonomy" id="289078"/>
    <lineage>
        <taxon>Eukaryota</taxon>
        <taxon>Fungi</taxon>
        <taxon>Dikarya</taxon>
        <taxon>Basidiomycota</taxon>
        <taxon>Pucciniomycotina</taxon>
        <taxon>Microbotryomycetes</taxon>
        <taxon>Microbotryales</taxon>
        <taxon>Microbotryaceae</taxon>
        <taxon>Microbotryum</taxon>
    </lineage>
</organism>
<accession>A0A2X0LCL4</accession>
<dbReference type="GO" id="GO:0016791">
    <property type="term" value="F:phosphatase activity"/>
    <property type="evidence" value="ECO:0007669"/>
    <property type="project" value="TreeGrafter"/>
</dbReference>
<dbReference type="InterPro" id="IPR050645">
    <property type="entry name" value="Histidine_acid_phosphatase"/>
</dbReference>
<dbReference type="InterPro" id="IPR029033">
    <property type="entry name" value="His_PPase_superfam"/>
</dbReference>